<feature type="repeat" description="ANK" evidence="3">
    <location>
        <begin position="480"/>
        <end position="512"/>
    </location>
</feature>
<dbReference type="AlphaFoldDB" id="A0A1Y1UZA2"/>
<evidence type="ECO:0000256" key="3">
    <source>
        <dbReference type="PROSITE-ProRule" id="PRU00023"/>
    </source>
</evidence>
<keyword evidence="1" id="KW-0677">Repeat</keyword>
<dbReference type="InterPro" id="IPR036770">
    <property type="entry name" value="Ankyrin_rpt-contain_sf"/>
</dbReference>
<dbReference type="Pfam" id="PF12796">
    <property type="entry name" value="Ank_2"/>
    <property type="match status" value="5"/>
</dbReference>
<dbReference type="PROSITE" id="PS50297">
    <property type="entry name" value="ANK_REP_REGION"/>
    <property type="match status" value="10"/>
</dbReference>
<feature type="repeat" description="ANK" evidence="3">
    <location>
        <begin position="546"/>
        <end position="578"/>
    </location>
</feature>
<dbReference type="Pfam" id="PF13637">
    <property type="entry name" value="Ank_4"/>
    <property type="match status" value="1"/>
</dbReference>
<evidence type="ECO:0000313" key="6">
    <source>
        <dbReference type="Proteomes" id="UP000193719"/>
    </source>
</evidence>
<dbReference type="PROSITE" id="PS50088">
    <property type="entry name" value="ANK_REPEAT"/>
    <property type="match status" value="11"/>
</dbReference>
<evidence type="ECO:0000256" key="4">
    <source>
        <dbReference type="SAM" id="MobiDB-lite"/>
    </source>
</evidence>
<evidence type="ECO:0000256" key="2">
    <source>
        <dbReference type="ARBA" id="ARBA00023043"/>
    </source>
</evidence>
<feature type="repeat" description="ANK" evidence="3">
    <location>
        <begin position="749"/>
        <end position="781"/>
    </location>
</feature>
<keyword evidence="6" id="KW-1185">Reference proteome</keyword>
<feature type="repeat" description="ANK" evidence="3">
    <location>
        <begin position="364"/>
        <end position="396"/>
    </location>
</feature>
<evidence type="ECO:0000313" key="5">
    <source>
        <dbReference type="EMBL" id="ORX43291.1"/>
    </source>
</evidence>
<protein>
    <submittedName>
        <fullName evidence="5">Ankyrin</fullName>
    </submittedName>
</protein>
<dbReference type="Proteomes" id="UP000193719">
    <property type="component" value="Unassembled WGS sequence"/>
</dbReference>
<feature type="repeat" description="ANK" evidence="3">
    <location>
        <begin position="71"/>
        <end position="103"/>
    </location>
</feature>
<reference evidence="5 6" key="1">
    <citation type="submission" date="2016-08" db="EMBL/GenBank/DDBJ databases">
        <title>Genomes of anaerobic fungi encode conserved fungal cellulosomes for biomass hydrolysis.</title>
        <authorList>
            <consortium name="DOE Joint Genome Institute"/>
            <person name="Haitjema C.H."/>
            <person name="Gilmore S.P."/>
            <person name="Henske J.K."/>
            <person name="Solomon K.V."/>
            <person name="De Groot R."/>
            <person name="Kuo A."/>
            <person name="Mondo S.J."/>
            <person name="Salamov A.A."/>
            <person name="Labutti K."/>
            <person name="Zhao Z."/>
            <person name="Chiniquy J."/>
            <person name="Barry K."/>
            <person name="Brewer H.M."/>
            <person name="Purvine S.O."/>
            <person name="Wright A.T."/>
            <person name="Boxma B."/>
            <person name="Van Alen T."/>
            <person name="Hackstein J.H."/>
            <person name="Baker S.E."/>
            <person name="Grigoriev I.V."/>
            <person name="O'Malley M.A."/>
        </authorList>
    </citation>
    <scope>NUCLEOTIDE SEQUENCE [LARGE SCALE GENOMIC DNA]</scope>
    <source>
        <strain evidence="6">finn</strain>
    </source>
</reference>
<dbReference type="SUPFAM" id="SSF48403">
    <property type="entry name" value="Ankyrin repeat"/>
    <property type="match status" value="3"/>
</dbReference>
<feature type="repeat" description="ANK" evidence="3">
    <location>
        <begin position="579"/>
        <end position="611"/>
    </location>
</feature>
<dbReference type="InterPro" id="IPR002110">
    <property type="entry name" value="Ankyrin_rpt"/>
</dbReference>
<feature type="repeat" description="ANK" evidence="3">
    <location>
        <begin position="886"/>
        <end position="918"/>
    </location>
</feature>
<gene>
    <name evidence="5" type="ORF">BCR36DRAFT_586767</name>
</gene>
<keyword evidence="2 3" id="KW-0040">ANK repeat</keyword>
<feature type="region of interest" description="Disordered" evidence="4">
    <location>
        <begin position="949"/>
        <end position="987"/>
    </location>
</feature>
<name>A0A1Y1UZA2_9FUNG</name>
<feature type="repeat" description="ANK" evidence="3">
    <location>
        <begin position="683"/>
        <end position="715"/>
    </location>
</feature>
<dbReference type="OrthoDB" id="684045at2759"/>
<dbReference type="PANTHER" id="PTHR24198">
    <property type="entry name" value="ANKYRIN REPEAT AND PROTEIN KINASE DOMAIN-CONTAINING PROTEIN"/>
    <property type="match status" value="1"/>
</dbReference>
<feature type="repeat" description="ANK" evidence="3">
    <location>
        <begin position="405"/>
        <end position="437"/>
    </location>
</feature>
<dbReference type="PRINTS" id="PR01415">
    <property type="entry name" value="ANKYRIN"/>
</dbReference>
<feature type="compositionally biased region" description="Polar residues" evidence="4">
    <location>
        <begin position="949"/>
        <end position="960"/>
    </location>
</feature>
<dbReference type="PANTHER" id="PTHR24198:SF165">
    <property type="entry name" value="ANKYRIN REPEAT-CONTAINING PROTEIN-RELATED"/>
    <property type="match status" value="1"/>
</dbReference>
<proteinExistence type="predicted"/>
<dbReference type="SMART" id="SM00248">
    <property type="entry name" value="ANK"/>
    <property type="match status" value="22"/>
</dbReference>
<dbReference type="EMBL" id="MCFH01000054">
    <property type="protein sequence ID" value="ORX43291.1"/>
    <property type="molecule type" value="Genomic_DNA"/>
</dbReference>
<sequence>MEGLQYLIKNNRINDIKSYITSHVIKSNEVKNNTFDLLIDTIKSTSSLGTLKTVINIYQYLYKNLNYSLDSGESPLAVALSLNNFTISNFLIEQKADINYCNRAGDSILFYLYKENLLGNSALKYILDHDVEINKFDSNNKCFLAYILENNNQNLIKILFSKFKIYSNDFIIKLINLSKLKNPISHKDFQSLFDIENVNTRKLQITKDILARSCTSQSLDVLKLLFEDNNVNKEFFASISNKELICNLYLNNKKDILKFLVEKGAKLNESYYNTLFLHIINSNDIDMAEYIISKGAFVNVKADYPNLIIWKAYQLQHNEMAKLIIRHGADLNIPDTDYEEILEVANSDENILPYLKKYHNVKNYNNSTLLYACKNGNTKIVKHLLQTNVHFNEIDEDIHNTFDYVEESALIYACKIGNDEIVQLLVDKGANVNYKYSGTYTPLVQACIQGYDKIAKILLENGATIEPEIVRHSLTDKKGDAKSTLMYACENGNKKIVEYLIQYGANVNEKNLAGETPLMCLCKNRHQHLIEYFIENNANINDKDNYGNTALMYACQEGMLDIVKLLIDYHVKINDQNVNGETALIIAIVNGATAVAKLLLQYHADPNIIDNSRKSPLMYALKCNQKEIVSELLLHPEILREDIINNTTVKHKTLLMYSCKYNDKSLVEQLINHQANLTIKNSKGETAMIYACKYGHNDIVEYLISQGGCVDDTSENGDSCLIFACQHGYKYVAKHLIKNNCQVNTRGFKGKTALMYACENGKMDLVELLVLNNVNINKRDMKGKTALMYAAEYNQIKIVEYLVEHQADIGRRDELGNTALMYACQGEYKEVIKCLVKHDSNVDQNGGRDLMILICSKEKSKIESDDKDVIKLLIKKGVDVNAKDIHDTTILMLACGAYGLETIEYLVENGANINAKNDNGDTALKMAIKYKNDKVIDFLKEKIKYSNGGNKTKEINSSNNHHNKTKINYDKNKKKNKRQSKNFYLDY</sequence>
<evidence type="ECO:0000256" key="1">
    <source>
        <dbReference type="ARBA" id="ARBA00022737"/>
    </source>
</evidence>
<organism evidence="5 6">
    <name type="scientific">Piromyces finnis</name>
    <dbReference type="NCBI Taxonomy" id="1754191"/>
    <lineage>
        <taxon>Eukaryota</taxon>
        <taxon>Fungi</taxon>
        <taxon>Fungi incertae sedis</taxon>
        <taxon>Chytridiomycota</taxon>
        <taxon>Chytridiomycota incertae sedis</taxon>
        <taxon>Neocallimastigomycetes</taxon>
        <taxon>Neocallimastigales</taxon>
        <taxon>Neocallimastigaceae</taxon>
        <taxon>Piromyces</taxon>
    </lineage>
</organism>
<dbReference type="Gene3D" id="1.25.40.20">
    <property type="entry name" value="Ankyrin repeat-containing domain"/>
    <property type="match status" value="7"/>
</dbReference>
<feature type="repeat" description="ANK" evidence="3">
    <location>
        <begin position="513"/>
        <end position="545"/>
    </location>
</feature>
<feature type="repeat" description="ANK" evidence="3">
    <location>
        <begin position="782"/>
        <end position="814"/>
    </location>
</feature>
<comment type="caution">
    <text evidence="5">The sequence shown here is derived from an EMBL/GenBank/DDBJ whole genome shotgun (WGS) entry which is preliminary data.</text>
</comment>
<reference evidence="5 6" key="2">
    <citation type="submission" date="2016-08" db="EMBL/GenBank/DDBJ databases">
        <title>Pervasive Adenine N6-methylation of Active Genes in Fungi.</title>
        <authorList>
            <consortium name="DOE Joint Genome Institute"/>
            <person name="Mondo S.J."/>
            <person name="Dannebaum R.O."/>
            <person name="Kuo R.C."/>
            <person name="Labutti K."/>
            <person name="Haridas S."/>
            <person name="Kuo A."/>
            <person name="Salamov A."/>
            <person name="Ahrendt S.R."/>
            <person name="Lipzen A."/>
            <person name="Sullivan W."/>
            <person name="Andreopoulos W.B."/>
            <person name="Clum A."/>
            <person name="Lindquist E."/>
            <person name="Daum C."/>
            <person name="Ramamoorthy G.K."/>
            <person name="Gryganskyi A."/>
            <person name="Culley D."/>
            <person name="Magnuson J.K."/>
            <person name="James T.Y."/>
            <person name="O'Malley M.A."/>
            <person name="Stajich J.E."/>
            <person name="Spatafora J.W."/>
            <person name="Visel A."/>
            <person name="Grigoriev I.V."/>
        </authorList>
    </citation>
    <scope>NUCLEOTIDE SEQUENCE [LARGE SCALE GENOMIC DNA]</scope>
    <source>
        <strain evidence="6">finn</strain>
    </source>
</reference>
<accession>A0A1Y1UZA2</accession>
<dbReference type="Pfam" id="PF00023">
    <property type="entry name" value="Ank"/>
    <property type="match status" value="2"/>
</dbReference>
<dbReference type="STRING" id="1754191.A0A1Y1UZA2"/>